<dbReference type="Gene3D" id="1.20.120.1220">
    <property type="match status" value="1"/>
</dbReference>
<feature type="domain" description="Prepilin type IV endopeptidase peptidase" evidence="2">
    <location>
        <begin position="10"/>
        <end position="97"/>
    </location>
</feature>
<name>G5CJ69_9FIRM</name>
<feature type="transmembrane region" description="Helical" evidence="1">
    <location>
        <begin position="35"/>
        <end position="64"/>
    </location>
</feature>
<dbReference type="EMBL" id="JN119830">
    <property type="protein sequence ID" value="AEP14346.1"/>
    <property type="molecule type" value="Genomic_DNA"/>
</dbReference>
<dbReference type="GO" id="GO:0016020">
    <property type="term" value="C:membrane"/>
    <property type="evidence" value="ECO:0007669"/>
    <property type="project" value="InterPro"/>
</dbReference>
<evidence type="ECO:0000259" key="2">
    <source>
        <dbReference type="Pfam" id="PF01478"/>
    </source>
</evidence>
<dbReference type="GO" id="GO:0004190">
    <property type="term" value="F:aspartic-type endopeptidase activity"/>
    <property type="evidence" value="ECO:0007669"/>
    <property type="project" value="InterPro"/>
</dbReference>
<protein>
    <recommendedName>
        <fullName evidence="2">Prepilin type IV endopeptidase peptidase domain-containing protein</fullName>
    </recommendedName>
</protein>
<proteinExistence type="predicted"/>
<gene>
    <name evidence="3" type="primary">orfY31</name>
</gene>
<reference evidence="3" key="1">
    <citation type="journal article" date="2011" name="Appl. Environ. Microbiol.">
        <title>Two Large, Related, Cryptic Plasmids from Geographically Distinct Isolates of Sulfobacillus thermotolerans.</title>
        <authorList>
            <person name="Deane S.M."/>
            <person name="Rawlings D.E."/>
        </authorList>
    </citation>
    <scope>NUCLEOTIDE SEQUENCE</scope>
    <source>
        <strain evidence="3">Y0017</strain>
        <plasmid evidence="3">pY0017</plasmid>
    </source>
</reference>
<keyword evidence="1" id="KW-0472">Membrane</keyword>
<organism evidence="3">
    <name type="scientific">Sulfobacillus thermotolerans</name>
    <dbReference type="NCBI Taxonomy" id="338644"/>
    <lineage>
        <taxon>Bacteria</taxon>
        <taxon>Bacillati</taxon>
        <taxon>Bacillota</taxon>
        <taxon>Clostridia</taxon>
        <taxon>Eubacteriales</taxon>
        <taxon>Clostridiales Family XVII. Incertae Sedis</taxon>
        <taxon>Sulfobacillus</taxon>
    </lineage>
</organism>
<geneLocation type="plasmid" evidence="3">
    <name>pY0017</name>
</geneLocation>
<dbReference type="AlphaFoldDB" id="G5CJ69"/>
<feature type="transmembrane region" description="Helical" evidence="1">
    <location>
        <begin position="85"/>
        <end position="108"/>
    </location>
</feature>
<evidence type="ECO:0000313" key="3">
    <source>
        <dbReference type="EMBL" id="AEP14346.1"/>
    </source>
</evidence>
<accession>G5CJ69</accession>
<keyword evidence="3" id="KW-0614">Plasmid</keyword>
<dbReference type="RefSeq" id="WP_014107009.1">
    <property type="nucleotide sequence ID" value="NC_016040.1"/>
</dbReference>
<dbReference type="InterPro" id="IPR000045">
    <property type="entry name" value="Prepilin_IV_endopep_pep"/>
</dbReference>
<keyword evidence="1" id="KW-0812">Transmembrane</keyword>
<dbReference type="Pfam" id="PF01478">
    <property type="entry name" value="Peptidase_A24"/>
    <property type="match status" value="1"/>
</dbReference>
<evidence type="ECO:0000256" key="1">
    <source>
        <dbReference type="SAM" id="Phobius"/>
    </source>
</evidence>
<keyword evidence="1" id="KW-1133">Transmembrane helix</keyword>
<sequence>MTLPLGLLCLLLLLTTGAAYTDARREEIPNRLSLTATVIGLIAMGLGWLPWTALAWAAATWLLYELDLWLAPQSVGWGDVKWAAITMGYLGGAGLLVLAAGHAGSVLWGTIRWWRSGRRQPWRTMGAPWAPGAWVGLMLLTSLKVWSTGVSIH</sequence>
<feature type="transmembrane region" description="Helical" evidence="1">
    <location>
        <begin position="128"/>
        <end position="146"/>
    </location>
</feature>